<dbReference type="EMBL" id="JAGGLP010000060">
    <property type="protein sequence ID" value="MBP2056739.1"/>
    <property type="molecule type" value="Genomic_DNA"/>
</dbReference>
<accession>A0ABS4MAN4</accession>
<organism evidence="2 3">
    <name type="scientific">Streptomyces griseochromogenes</name>
    <dbReference type="NCBI Taxonomy" id="68214"/>
    <lineage>
        <taxon>Bacteria</taxon>
        <taxon>Bacillati</taxon>
        <taxon>Actinomycetota</taxon>
        <taxon>Actinomycetes</taxon>
        <taxon>Kitasatosporales</taxon>
        <taxon>Streptomycetaceae</taxon>
        <taxon>Streptomyces</taxon>
    </lineage>
</organism>
<evidence type="ECO:0000313" key="3">
    <source>
        <dbReference type="Proteomes" id="UP001519309"/>
    </source>
</evidence>
<dbReference type="RefSeq" id="WP_159399972.1">
    <property type="nucleotide sequence ID" value="NZ_CP016279.1"/>
</dbReference>
<reference evidence="2 3" key="1">
    <citation type="submission" date="2021-03" db="EMBL/GenBank/DDBJ databases">
        <title>Genomic Encyclopedia of Type Strains, Phase IV (KMG-IV): sequencing the most valuable type-strain genomes for metagenomic binning, comparative biology and taxonomic classification.</title>
        <authorList>
            <person name="Goeker M."/>
        </authorList>
    </citation>
    <scope>NUCLEOTIDE SEQUENCE [LARGE SCALE GENOMIC DNA]</scope>
    <source>
        <strain evidence="2 3">DSM 40499</strain>
    </source>
</reference>
<evidence type="ECO:0000313" key="2">
    <source>
        <dbReference type="EMBL" id="MBP2056739.1"/>
    </source>
</evidence>
<dbReference type="Proteomes" id="UP001519309">
    <property type="component" value="Unassembled WGS sequence"/>
</dbReference>
<feature type="region of interest" description="Disordered" evidence="1">
    <location>
        <begin position="1"/>
        <end position="30"/>
    </location>
</feature>
<keyword evidence="3" id="KW-1185">Reference proteome</keyword>
<protein>
    <submittedName>
        <fullName evidence="2">Uncharacterized protein</fullName>
    </submittedName>
</protein>
<comment type="caution">
    <text evidence="2">The sequence shown here is derived from an EMBL/GenBank/DDBJ whole genome shotgun (WGS) entry which is preliminary data.</text>
</comment>
<gene>
    <name evidence="2" type="ORF">J2Z21_009758</name>
</gene>
<evidence type="ECO:0000256" key="1">
    <source>
        <dbReference type="SAM" id="MobiDB-lite"/>
    </source>
</evidence>
<proteinExistence type="predicted"/>
<sequence length="151" mass="16414">MGRSNSSIRYYSGSVRGSESAADKTTSTIKGNSFDDSLADSRVKAVFSRWSACMKAHGYHLADPLKAADLPSMSAPEPTSAEIAQAETDVACKGKVNVVGVWFAVESAYQKSEIKENREKMADIKKQRVVEAADIQRLLRSLSAARKIPTQ</sequence>
<name>A0ABS4MAN4_9ACTN</name>